<dbReference type="RefSeq" id="WP_168486912.1">
    <property type="nucleotide sequence ID" value="NZ_JAAZSQ010000012.1"/>
</dbReference>
<keyword evidence="2" id="KW-1185">Reference proteome</keyword>
<accession>A0A7X6HFI0</accession>
<evidence type="ECO:0000313" key="2">
    <source>
        <dbReference type="Proteomes" id="UP000544090"/>
    </source>
</evidence>
<sequence length="124" mass="13383">MGDLTLAGNLQHVLVPRTFGRHSTDGCEFSILAVEIWTMGLVVNMQLRPAGAGSTPPGIVVEDHWGTVYTRKGSANLGARHLQYFEPSAPDGIRSLTIKCEDSRGLREVLFVAVPVRQPTTLAG</sequence>
<protein>
    <submittedName>
        <fullName evidence="1">Uncharacterized protein</fullName>
    </submittedName>
</protein>
<reference evidence="1 2" key="1">
    <citation type="submission" date="2020-04" db="EMBL/GenBank/DDBJ databases">
        <title>Arthrobacter sp. nov.</title>
        <authorList>
            <person name="Liu S."/>
        </authorList>
    </citation>
    <scope>NUCLEOTIDE SEQUENCE [LARGE SCALE GENOMIC DNA]</scope>
    <source>
        <strain evidence="1 2">E918</strain>
    </source>
</reference>
<name>A0A7X6HFI0_9MICC</name>
<evidence type="ECO:0000313" key="1">
    <source>
        <dbReference type="EMBL" id="NKX55410.1"/>
    </source>
</evidence>
<dbReference type="EMBL" id="JAAZSQ010000012">
    <property type="protein sequence ID" value="NKX55410.1"/>
    <property type="molecule type" value="Genomic_DNA"/>
</dbReference>
<organism evidence="1 2">
    <name type="scientific">Arthrobacter mobilis</name>
    <dbReference type="NCBI Taxonomy" id="2724944"/>
    <lineage>
        <taxon>Bacteria</taxon>
        <taxon>Bacillati</taxon>
        <taxon>Actinomycetota</taxon>
        <taxon>Actinomycetes</taxon>
        <taxon>Micrococcales</taxon>
        <taxon>Micrococcaceae</taxon>
        <taxon>Arthrobacter</taxon>
    </lineage>
</organism>
<comment type="caution">
    <text evidence="1">The sequence shown here is derived from an EMBL/GenBank/DDBJ whole genome shotgun (WGS) entry which is preliminary data.</text>
</comment>
<proteinExistence type="predicted"/>
<dbReference type="Proteomes" id="UP000544090">
    <property type="component" value="Unassembled WGS sequence"/>
</dbReference>
<gene>
    <name evidence="1" type="ORF">HGG74_12850</name>
</gene>
<dbReference type="AlphaFoldDB" id="A0A7X6HFI0"/>